<keyword evidence="2" id="KW-1185">Reference proteome</keyword>
<sequence>MKAQLVERIEAGLTSLPMDHVDAAAEKLGYGAVKYFDLSQSPTSNYIFSFDQMLSTNGDTAVYLMFVYARLSSIIRKSGVDIAALVAEQLKDGDVPKTKHQTEQSLAIELLQLHDVIGAAMPLRICEGVVFYWKSSALMSRLKVTLIRSGNKIINGFQNDR</sequence>
<protein>
    <submittedName>
        <fullName evidence="1">Uncharacterized protein</fullName>
    </submittedName>
</protein>
<dbReference type="EMBL" id="CM047581">
    <property type="protein sequence ID" value="KAI9916202.1"/>
    <property type="molecule type" value="Genomic_DNA"/>
</dbReference>
<evidence type="ECO:0000313" key="2">
    <source>
        <dbReference type="Proteomes" id="UP001163321"/>
    </source>
</evidence>
<reference evidence="1 2" key="1">
    <citation type="journal article" date="2022" name="bioRxiv">
        <title>The genome of the oomycete Peronosclerospora sorghi, a cosmopolitan pathogen of maize and sorghum, is inflated with dispersed pseudogenes.</title>
        <authorList>
            <person name="Fletcher K."/>
            <person name="Martin F."/>
            <person name="Isakeit T."/>
            <person name="Cavanaugh K."/>
            <person name="Magill C."/>
            <person name="Michelmore R."/>
        </authorList>
    </citation>
    <scope>NUCLEOTIDE SEQUENCE [LARGE SCALE GENOMIC DNA]</scope>
    <source>
        <strain evidence="1">P6</strain>
    </source>
</reference>
<gene>
    <name evidence="1" type="ORF">PsorP6_016795</name>
</gene>
<proteinExistence type="predicted"/>
<evidence type="ECO:0000313" key="1">
    <source>
        <dbReference type="EMBL" id="KAI9916202.1"/>
    </source>
</evidence>
<name>A0ACC0WCA6_9STRA</name>
<organism evidence="1 2">
    <name type="scientific">Peronosclerospora sorghi</name>
    <dbReference type="NCBI Taxonomy" id="230839"/>
    <lineage>
        <taxon>Eukaryota</taxon>
        <taxon>Sar</taxon>
        <taxon>Stramenopiles</taxon>
        <taxon>Oomycota</taxon>
        <taxon>Peronosporomycetes</taxon>
        <taxon>Peronosporales</taxon>
        <taxon>Peronosporaceae</taxon>
        <taxon>Peronosclerospora</taxon>
    </lineage>
</organism>
<dbReference type="Proteomes" id="UP001163321">
    <property type="component" value="Chromosome 2"/>
</dbReference>
<accession>A0ACC0WCA6</accession>
<comment type="caution">
    <text evidence="1">The sequence shown here is derived from an EMBL/GenBank/DDBJ whole genome shotgun (WGS) entry which is preliminary data.</text>
</comment>